<dbReference type="GO" id="GO:0003676">
    <property type="term" value="F:nucleic acid binding"/>
    <property type="evidence" value="ECO:0007669"/>
    <property type="project" value="InterPro"/>
</dbReference>
<dbReference type="SUPFAM" id="SSF52980">
    <property type="entry name" value="Restriction endonuclease-like"/>
    <property type="match status" value="1"/>
</dbReference>
<comment type="similarity">
    <text evidence="1 2">Belongs to the UPF0102 family.</text>
</comment>
<dbReference type="STRING" id="1856405.BFC17_06060"/>
<name>A0A1E8F9Y8_9ALTE</name>
<dbReference type="InterPro" id="IPR003509">
    <property type="entry name" value="UPF0102_YraN-like"/>
</dbReference>
<dbReference type="OrthoDB" id="9794876at2"/>
<dbReference type="RefSeq" id="WP_070178243.1">
    <property type="nucleotide sequence ID" value="NZ_BMJR01000005.1"/>
</dbReference>
<reference evidence="3 4" key="1">
    <citation type="submission" date="2016-09" db="EMBL/GenBank/DDBJ databases">
        <title>Alteromonas lipolytica, a new species isolated from sea water.</title>
        <authorList>
            <person name="Wu Y.-H."/>
            <person name="Cheng H."/>
            <person name="Xu X.-W."/>
        </authorList>
    </citation>
    <scope>NUCLEOTIDE SEQUENCE [LARGE SCALE GENOMIC DNA]</scope>
    <source>
        <strain evidence="3 4">JW12</strain>
    </source>
</reference>
<comment type="caution">
    <text evidence="3">The sequence shown here is derived from an EMBL/GenBank/DDBJ whole genome shotgun (WGS) entry which is preliminary data.</text>
</comment>
<dbReference type="Proteomes" id="UP000176037">
    <property type="component" value="Unassembled WGS sequence"/>
</dbReference>
<dbReference type="Pfam" id="PF02021">
    <property type="entry name" value="UPF0102"/>
    <property type="match status" value="1"/>
</dbReference>
<dbReference type="InterPro" id="IPR011856">
    <property type="entry name" value="tRNA_endonuc-like_dom_sf"/>
</dbReference>
<evidence type="ECO:0000313" key="3">
    <source>
        <dbReference type="EMBL" id="OFI32715.1"/>
    </source>
</evidence>
<dbReference type="NCBIfam" id="NF009150">
    <property type="entry name" value="PRK12497.1-3"/>
    <property type="match status" value="1"/>
</dbReference>
<dbReference type="PANTHER" id="PTHR34039:SF1">
    <property type="entry name" value="UPF0102 PROTEIN YRAN"/>
    <property type="match status" value="1"/>
</dbReference>
<evidence type="ECO:0000313" key="4">
    <source>
        <dbReference type="Proteomes" id="UP000176037"/>
    </source>
</evidence>
<evidence type="ECO:0000256" key="1">
    <source>
        <dbReference type="ARBA" id="ARBA00006738"/>
    </source>
</evidence>
<sequence>MARWIGANQEQRAERYLRQLGLTPVARNITYRGSEIDLIMKEQHTWVCIEVKYRQRNSHGQAAESINPAKIHRMGTAFQRYLSDNGVNPNMVPMRLDAVVIDGDDIKWLKNIGQ</sequence>
<dbReference type="PANTHER" id="PTHR34039">
    <property type="entry name" value="UPF0102 PROTEIN YRAN"/>
    <property type="match status" value="1"/>
</dbReference>
<organism evidence="3 4">
    <name type="scientific">Alteromonas lipolytica</name>
    <dbReference type="NCBI Taxonomy" id="1856405"/>
    <lineage>
        <taxon>Bacteria</taxon>
        <taxon>Pseudomonadati</taxon>
        <taxon>Pseudomonadota</taxon>
        <taxon>Gammaproteobacteria</taxon>
        <taxon>Alteromonadales</taxon>
        <taxon>Alteromonadaceae</taxon>
        <taxon>Alteromonas/Salinimonas group</taxon>
        <taxon>Alteromonas</taxon>
    </lineage>
</organism>
<protein>
    <recommendedName>
        <fullName evidence="2">UPF0102 protein BFC17_06060</fullName>
    </recommendedName>
</protein>
<proteinExistence type="inferred from homology"/>
<accession>A0A1E8F9Y8</accession>
<keyword evidence="4" id="KW-1185">Reference proteome</keyword>
<dbReference type="Gene3D" id="3.40.1350.10">
    <property type="match status" value="1"/>
</dbReference>
<gene>
    <name evidence="3" type="ORF">BFC17_06060</name>
</gene>
<evidence type="ECO:0000256" key="2">
    <source>
        <dbReference type="HAMAP-Rule" id="MF_00048"/>
    </source>
</evidence>
<dbReference type="AlphaFoldDB" id="A0A1E8F9Y8"/>
<dbReference type="HAMAP" id="MF_00048">
    <property type="entry name" value="UPF0102"/>
    <property type="match status" value="1"/>
</dbReference>
<dbReference type="InterPro" id="IPR011335">
    <property type="entry name" value="Restrct_endonuc-II-like"/>
</dbReference>
<dbReference type="EMBL" id="MJIC01000016">
    <property type="protein sequence ID" value="OFI32715.1"/>
    <property type="molecule type" value="Genomic_DNA"/>
</dbReference>